<reference evidence="1 2" key="1">
    <citation type="journal article" date="2023" name="Science">
        <title>Complex scaffold remodeling in plant triterpene biosynthesis.</title>
        <authorList>
            <person name="De La Pena R."/>
            <person name="Hodgson H."/>
            <person name="Liu J.C."/>
            <person name="Stephenson M.J."/>
            <person name="Martin A.C."/>
            <person name="Owen C."/>
            <person name="Harkess A."/>
            <person name="Leebens-Mack J."/>
            <person name="Jimenez L.E."/>
            <person name="Osbourn A."/>
            <person name="Sattely E.S."/>
        </authorList>
    </citation>
    <scope>NUCLEOTIDE SEQUENCE [LARGE SCALE GENOMIC DNA]</scope>
    <source>
        <strain evidence="2">cv. JPN11</strain>
        <tissue evidence="1">Leaf</tissue>
    </source>
</reference>
<organism evidence="1 2">
    <name type="scientific">Melia azedarach</name>
    <name type="common">Chinaberry tree</name>
    <dbReference type="NCBI Taxonomy" id="155640"/>
    <lineage>
        <taxon>Eukaryota</taxon>
        <taxon>Viridiplantae</taxon>
        <taxon>Streptophyta</taxon>
        <taxon>Embryophyta</taxon>
        <taxon>Tracheophyta</taxon>
        <taxon>Spermatophyta</taxon>
        <taxon>Magnoliopsida</taxon>
        <taxon>eudicotyledons</taxon>
        <taxon>Gunneridae</taxon>
        <taxon>Pentapetalae</taxon>
        <taxon>rosids</taxon>
        <taxon>malvids</taxon>
        <taxon>Sapindales</taxon>
        <taxon>Meliaceae</taxon>
        <taxon>Melia</taxon>
    </lineage>
</organism>
<name>A0ACC1X6S8_MELAZ</name>
<dbReference type="EMBL" id="CM051404">
    <property type="protein sequence ID" value="KAJ4706358.1"/>
    <property type="molecule type" value="Genomic_DNA"/>
</dbReference>
<sequence length="127" mass="13632">MIKIMSLTKVPKRAVSVISATGKVSEGMIENPASFDALMIFEGILKILSLRESLRYGVEDNKFRVEGQVNLTMANLHGRGVFGGTVRGPVIAHTPVKQNEALKLTTSPASGFGDLGIARVPRNALQV</sequence>
<keyword evidence="2" id="KW-1185">Reference proteome</keyword>
<evidence type="ECO:0000313" key="1">
    <source>
        <dbReference type="EMBL" id="KAJ4706358.1"/>
    </source>
</evidence>
<protein>
    <submittedName>
        <fullName evidence="1">AT-hook motif nuclear-localized protein 9-like</fullName>
    </submittedName>
</protein>
<accession>A0ACC1X6S8</accession>
<comment type="caution">
    <text evidence="1">The sequence shown here is derived from an EMBL/GenBank/DDBJ whole genome shotgun (WGS) entry which is preliminary data.</text>
</comment>
<gene>
    <name evidence="1" type="ORF">OWV82_020017</name>
</gene>
<evidence type="ECO:0000313" key="2">
    <source>
        <dbReference type="Proteomes" id="UP001164539"/>
    </source>
</evidence>
<dbReference type="Proteomes" id="UP001164539">
    <property type="component" value="Chromosome 11"/>
</dbReference>
<proteinExistence type="predicted"/>